<protein>
    <recommendedName>
        <fullName evidence="4 6">dTDP-4-dehydrorhamnose reductase</fullName>
        <ecNumber evidence="3 6">1.1.1.133</ecNumber>
    </recommendedName>
</protein>
<evidence type="ECO:0000259" key="7">
    <source>
        <dbReference type="Pfam" id="PF04321"/>
    </source>
</evidence>
<reference evidence="8 9" key="1">
    <citation type="submission" date="2017-04" db="EMBL/GenBank/DDBJ databases">
        <title>A new member of the family Flavobacteriaceae isolated from ascidians.</title>
        <authorList>
            <person name="Chen L."/>
        </authorList>
    </citation>
    <scope>NUCLEOTIDE SEQUENCE [LARGE SCALE GENOMIC DNA]</scope>
    <source>
        <strain evidence="8 9">HQA918</strain>
    </source>
</reference>
<dbReference type="UniPathway" id="UPA00124"/>
<proteinExistence type="inferred from homology"/>
<comment type="similarity">
    <text evidence="2 6">Belongs to the dTDP-4-dehydrorhamnose reductase family.</text>
</comment>
<accession>A0A2A4GAD7</accession>
<dbReference type="GO" id="GO:0048269">
    <property type="term" value="C:methionine adenosyltransferase complex"/>
    <property type="evidence" value="ECO:0007669"/>
    <property type="project" value="TreeGrafter"/>
</dbReference>
<evidence type="ECO:0000256" key="1">
    <source>
        <dbReference type="ARBA" id="ARBA00004781"/>
    </source>
</evidence>
<name>A0A2A4GAD7_9FLAO</name>
<dbReference type="GO" id="GO:0019305">
    <property type="term" value="P:dTDP-rhamnose biosynthetic process"/>
    <property type="evidence" value="ECO:0007669"/>
    <property type="project" value="UniProtKB-UniPathway"/>
</dbReference>
<dbReference type="Gene3D" id="3.90.25.10">
    <property type="entry name" value="UDP-galactose 4-epimerase, domain 1"/>
    <property type="match status" value="1"/>
</dbReference>
<dbReference type="InterPro" id="IPR005913">
    <property type="entry name" value="dTDP_dehydrorham_reduct"/>
</dbReference>
<comment type="caution">
    <text evidence="8">The sequence shown here is derived from an EMBL/GenBank/DDBJ whole genome shotgun (WGS) entry which is preliminary data.</text>
</comment>
<dbReference type="InterPro" id="IPR029903">
    <property type="entry name" value="RmlD-like-bd"/>
</dbReference>
<evidence type="ECO:0000313" key="8">
    <source>
        <dbReference type="EMBL" id="PCE64946.1"/>
    </source>
</evidence>
<keyword evidence="9" id="KW-1185">Reference proteome</keyword>
<comment type="pathway">
    <text evidence="1 6">Carbohydrate biosynthesis; dTDP-L-rhamnose biosynthesis.</text>
</comment>
<dbReference type="PANTHER" id="PTHR10491">
    <property type="entry name" value="DTDP-4-DEHYDRORHAMNOSE REDUCTASE"/>
    <property type="match status" value="1"/>
</dbReference>
<dbReference type="GO" id="GO:0048270">
    <property type="term" value="F:methionine adenosyltransferase regulator activity"/>
    <property type="evidence" value="ECO:0007669"/>
    <property type="project" value="TreeGrafter"/>
</dbReference>
<comment type="function">
    <text evidence="6">Catalyzes the reduction of dTDP-6-deoxy-L-lyxo-4-hexulose to yield dTDP-L-rhamnose.</text>
</comment>
<evidence type="ECO:0000313" key="9">
    <source>
        <dbReference type="Proteomes" id="UP000219559"/>
    </source>
</evidence>
<feature type="domain" description="RmlD-like substrate binding" evidence="7">
    <location>
        <begin position="5"/>
        <end position="245"/>
    </location>
</feature>
<dbReference type="PANTHER" id="PTHR10491:SF4">
    <property type="entry name" value="METHIONINE ADENOSYLTRANSFERASE 2 SUBUNIT BETA"/>
    <property type="match status" value="1"/>
</dbReference>
<gene>
    <name evidence="8" type="ORF">B7P33_07250</name>
</gene>
<dbReference type="GO" id="GO:0006556">
    <property type="term" value="P:S-adenosylmethionine biosynthetic process"/>
    <property type="evidence" value="ECO:0007669"/>
    <property type="project" value="TreeGrafter"/>
</dbReference>
<dbReference type="RefSeq" id="WP_097440226.1">
    <property type="nucleotide sequence ID" value="NZ_KZ300476.1"/>
</dbReference>
<organism evidence="8 9">
    <name type="scientific">Sediminicola luteus</name>
    <dbReference type="NCBI Taxonomy" id="319238"/>
    <lineage>
        <taxon>Bacteria</taxon>
        <taxon>Pseudomonadati</taxon>
        <taxon>Bacteroidota</taxon>
        <taxon>Flavobacteriia</taxon>
        <taxon>Flavobacteriales</taxon>
        <taxon>Flavobacteriaceae</taxon>
        <taxon>Sediminicola</taxon>
    </lineage>
</organism>
<dbReference type="AlphaFoldDB" id="A0A2A4GAD7"/>
<sequence>MQQERVMILGGSGFLGYALYKELCPYFDTYATFHTGRHSFNNNQKFHHFSLVEESVYPLLEEIAPTVIISALRGDFKAQIRAHEEIAHYVQIHRCTVYFLSTANVFDAYSRYPSYERDQTLSQSKFGHLKIKIENILKKLPTDKFGILRVPMVFGSSSPRIKEIKSALLAQEPIEVFPNLIINVTNDDKLCQQVHYLINRHRTGIFHLGSIDLVHHEDFIRETIRKMGNFHPILKRVYTTNHDRYLAVIPRDNKLPENLTPTFQEIIDGQLAV</sequence>
<dbReference type="SUPFAM" id="SSF51735">
    <property type="entry name" value="NAD(P)-binding Rossmann-fold domains"/>
    <property type="match status" value="1"/>
</dbReference>
<dbReference type="Gene3D" id="3.40.50.720">
    <property type="entry name" value="NAD(P)-binding Rossmann-like Domain"/>
    <property type="match status" value="1"/>
</dbReference>
<evidence type="ECO:0000256" key="6">
    <source>
        <dbReference type="RuleBase" id="RU364082"/>
    </source>
</evidence>
<dbReference type="Proteomes" id="UP000219559">
    <property type="component" value="Unassembled WGS sequence"/>
</dbReference>
<keyword evidence="6" id="KW-0521">NADP</keyword>
<dbReference type="Pfam" id="PF04321">
    <property type="entry name" value="RmlD_sub_bind"/>
    <property type="match status" value="1"/>
</dbReference>
<evidence type="ECO:0000256" key="4">
    <source>
        <dbReference type="ARBA" id="ARBA00017099"/>
    </source>
</evidence>
<dbReference type="OrthoDB" id="1415031at2"/>
<evidence type="ECO:0000256" key="2">
    <source>
        <dbReference type="ARBA" id="ARBA00010944"/>
    </source>
</evidence>
<evidence type="ECO:0000256" key="5">
    <source>
        <dbReference type="ARBA" id="ARBA00048200"/>
    </source>
</evidence>
<dbReference type="InterPro" id="IPR036291">
    <property type="entry name" value="NAD(P)-bd_dom_sf"/>
</dbReference>
<dbReference type="EC" id="1.1.1.133" evidence="3 6"/>
<keyword evidence="6" id="KW-0560">Oxidoreductase</keyword>
<dbReference type="EMBL" id="NBWU01000002">
    <property type="protein sequence ID" value="PCE64946.1"/>
    <property type="molecule type" value="Genomic_DNA"/>
</dbReference>
<comment type="catalytic activity">
    <reaction evidence="5">
        <text>dTDP-beta-L-rhamnose + NADP(+) = dTDP-4-dehydro-beta-L-rhamnose + NADPH + H(+)</text>
        <dbReference type="Rhea" id="RHEA:21796"/>
        <dbReference type="ChEBI" id="CHEBI:15378"/>
        <dbReference type="ChEBI" id="CHEBI:57510"/>
        <dbReference type="ChEBI" id="CHEBI:57783"/>
        <dbReference type="ChEBI" id="CHEBI:58349"/>
        <dbReference type="ChEBI" id="CHEBI:62830"/>
        <dbReference type="EC" id="1.1.1.133"/>
    </reaction>
</comment>
<evidence type="ECO:0000256" key="3">
    <source>
        <dbReference type="ARBA" id="ARBA00012929"/>
    </source>
</evidence>
<dbReference type="GO" id="GO:0008831">
    <property type="term" value="F:dTDP-4-dehydrorhamnose reductase activity"/>
    <property type="evidence" value="ECO:0007669"/>
    <property type="project" value="UniProtKB-EC"/>
</dbReference>